<organism evidence="1 2">
    <name type="scientific">Janibacter cremeus</name>
    <dbReference type="NCBI Taxonomy" id="1285192"/>
    <lineage>
        <taxon>Bacteria</taxon>
        <taxon>Bacillati</taxon>
        <taxon>Actinomycetota</taxon>
        <taxon>Actinomycetes</taxon>
        <taxon>Micrococcales</taxon>
        <taxon>Intrasporangiaceae</taxon>
        <taxon>Janibacter</taxon>
    </lineage>
</organism>
<dbReference type="AlphaFoldDB" id="A0A852VPA3"/>
<comment type="caution">
    <text evidence="1">The sequence shown here is derived from an EMBL/GenBank/DDBJ whole genome shotgun (WGS) entry which is preliminary data.</text>
</comment>
<keyword evidence="2" id="KW-1185">Reference proteome</keyword>
<protein>
    <recommendedName>
        <fullName evidence="3">Sulfotransferase family protein</fullName>
    </recommendedName>
</protein>
<dbReference type="Gene3D" id="3.40.50.300">
    <property type="entry name" value="P-loop containing nucleotide triphosphate hydrolases"/>
    <property type="match status" value="1"/>
</dbReference>
<evidence type="ECO:0000313" key="1">
    <source>
        <dbReference type="EMBL" id="NYF97986.1"/>
    </source>
</evidence>
<dbReference type="InterPro" id="IPR027417">
    <property type="entry name" value="P-loop_NTPase"/>
</dbReference>
<reference evidence="1 2" key="1">
    <citation type="submission" date="2020-07" db="EMBL/GenBank/DDBJ databases">
        <title>Sequencing the genomes of 1000 actinobacteria strains.</title>
        <authorList>
            <person name="Klenk H.-P."/>
        </authorList>
    </citation>
    <scope>NUCLEOTIDE SEQUENCE [LARGE SCALE GENOMIC DNA]</scope>
    <source>
        <strain evidence="1 2">DSM 26154</strain>
    </source>
</reference>
<accession>A0A852VPA3</accession>
<gene>
    <name evidence="1" type="ORF">BJY20_001378</name>
</gene>
<dbReference type="EMBL" id="JACCAE010000001">
    <property type="protein sequence ID" value="NYF97986.1"/>
    <property type="molecule type" value="Genomic_DNA"/>
</dbReference>
<proteinExistence type="predicted"/>
<evidence type="ECO:0000313" key="2">
    <source>
        <dbReference type="Proteomes" id="UP000554054"/>
    </source>
</evidence>
<dbReference type="Proteomes" id="UP000554054">
    <property type="component" value="Unassembled WGS sequence"/>
</dbReference>
<evidence type="ECO:0008006" key="3">
    <source>
        <dbReference type="Google" id="ProtNLM"/>
    </source>
</evidence>
<sequence length="401" mass="43642">MASDSAPSALRPIPSSARLLHIGTMKSGTNSIQHAAKKKRKSLLEKGVRYPGRDVNHFTEACAFMGLSREGEVPPFDRWQELVDEINSDSRRALISHEWICEADDEQARGFVESLGENTHVVITLRPLSGMLGSYWQQMVKTGVATLTFNDWLKKVLAAPPGTTQGSKFDKQSDQANIVSRWERVVGPDRLTVLIADKKRPTLISDAFEQLLALPPGFLVVDDADGTQSNRSLSVSEAELFRRLNVIFKKHEVPWVEYATAPRRGAVARVLKDQLPGSDQKIQLPEWAADVANSYSERMVTQLRESAATVVGDLDALSAPVSTAPDSQDPIDTISMDVAVEAIAGTVSASLGRGPFFGKRNPNHGLRIAGQQSGATSVPAGTPSLGQRVSDWGRRLAAKRG</sequence>
<dbReference type="RefSeq" id="WP_185990848.1">
    <property type="nucleotide sequence ID" value="NZ_JACCAE010000001.1"/>
</dbReference>
<name>A0A852VPA3_9MICO</name>